<accession>A0A0E9TIH4</accession>
<dbReference type="AlphaFoldDB" id="A0A0E9TIH4"/>
<evidence type="ECO:0000313" key="2">
    <source>
        <dbReference type="EMBL" id="JAH52720.1"/>
    </source>
</evidence>
<sequence length="50" mass="5524">MSQSWSTIISPLFAEVVQFCSFLEVSVLGVWLTVVCACIRGVNSCEQTRV</sequence>
<name>A0A0E9TIH4_ANGAN</name>
<dbReference type="EMBL" id="GBXM01055857">
    <property type="protein sequence ID" value="JAH52720.1"/>
    <property type="molecule type" value="Transcribed_RNA"/>
</dbReference>
<evidence type="ECO:0000256" key="1">
    <source>
        <dbReference type="SAM" id="Phobius"/>
    </source>
</evidence>
<organism evidence="2">
    <name type="scientific">Anguilla anguilla</name>
    <name type="common">European freshwater eel</name>
    <name type="synonym">Muraena anguilla</name>
    <dbReference type="NCBI Taxonomy" id="7936"/>
    <lineage>
        <taxon>Eukaryota</taxon>
        <taxon>Metazoa</taxon>
        <taxon>Chordata</taxon>
        <taxon>Craniata</taxon>
        <taxon>Vertebrata</taxon>
        <taxon>Euteleostomi</taxon>
        <taxon>Actinopterygii</taxon>
        <taxon>Neopterygii</taxon>
        <taxon>Teleostei</taxon>
        <taxon>Anguilliformes</taxon>
        <taxon>Anguillidae</taxon>
        <taxon>Anguilla</taxon>
    </lineage>
</organism>
<keyword evidence="1" id="KW-1133">Transmembrane helix</keyword>
<reference evidence="2" key="2">
    <citation type="journal article" date="2015" name="Fish Shellfish Immunol.">
        <title>Early steps in the European eel (Anguilla anguilla)-Vibrio vulnificus interaction in the gills: Role of the RtxA13 toxin.</title>
        <authorList>
            <person name="Callol A."/>
            <person name="Pajuelo D."/>
            <person name="Ebbesson L."/>
            <person name="Teles M."/>
            <person name="MacKenzie S."/>
            <person name="Amaro C."/>
        </authorList>
    </citation>
    <scope>NUCLEOTIDE SEQUENCE</scope>
</reference>
<reference evidence="2" key="1">
    <citation type="submission" date="2014-11" db="EMBL/GenBank/DDBJ databases">
        <authorList>
            <person name="Amaro Gonzalez C."/>
        </authorList>
    </citation>
    <scope>NUCLEOTIDE SEQUENCE</scope>
</reference>
<keyword evidence="1" id="KW-0812">Transmembrane</keyword>
<feature type="transmembrane region" description="Helical" evidence="1">
    <location>
        <begin position="12"/>
        <end position="34"/>
    </location>
</feature>
<keyword evidence="1" id="KW-0472">Membrane</keyword>
<protein>
    <submittedName>
        <fullName evidence="2">Uncharacterized protein</fullName>
    </submittedName>
</protein>
<proteinExistence type="predicted"/>